<dbReference type="AlphaFoldDB" id="A0A4U1C882"/>
<dbReference type="Pfam" id="PF15418">
    <property type="entry name" value="DUF4625"/>
    <property type="match status" value="2"/>
</dbReference>
<evidence type="ECO:0000313" key="2">
    <source>
        <dbReference type="EMBL" id="TKB99694.1"/>
    </source>
</evidence>
<dbReference type="Proteomes" id="UP000310477">
    <property type="component" value="Unassembled WGS sequence"/>
</dbReference>
<reference evidence="2 3" key="1">
    <citation type="submission" date="2019-04" db="EMBL/GenBank/DDBJ databases">
        <title>Pedobacter sp. AR-2-6 sp. nov., isolated from Arctic soil.</title>
        <authorList>
            <person name="Dahal R.H."/>
            <person name="Kim D.-U."/>
        </authorList>
    </citation>
    <scope>NUCLEOTIDE SEQUENCE [LARGE SCALE GENOMIC DNA]</scope>
    <source>
        <strain evidence="2 3">AR-2-6</strain>
    </source>
</reference>
<dbReference type="RefSeq" id="WP_136877387.1">
    <property type="nucleotide sequence ID" value="NZ_SWBO01000006.1"/>
</dbReference>
<sequence length="245" mass="27104">MQTLYKKPMLQKFSKLLFLFVTVAALFTACKKDETFEMPTISDIEVGLNNSKVAFPGSDLHIEAKLIATSNIASVKLVINPVAANGWKFNQEFTDGFAGLKNAEFHEHFDIPTDAALGMYRVVLTLTDAQGQSTKIESDLELKFDQTLPQASGLEVGLNTAGNDLHVEANITAVNKIARVVVEIHGGTYEKEFLYSDAAMVGATSYNFHKHINVSEVPKGHYHVQLKVVDQAGKENEFEEHFDKP</sequence>
<dbReference type="OrthoDB" id="978436at2"/>
<evidence type="ECO:0000256" key="1">
    <source>
        <dbReference type="SAM" id="SignalP"/>
    </source>
</evidence>
<name>A0A4U1C882_9SPHI</name>
<dbReference type="EMBL" id="SWBO01000006">
    <property type="protein sequence ID" value="TKB99694.1"/>
    <property type="molecule type" value="Genomic_DNA"/>
</dbReference>
<keyword evidence="3" id="KW-1185">Reference proteome</keyword>
<dbReference type="PROSITE" id="PS51257">
    <property type="entry name" value="PROKAR_LIPOPROTEIN"/>
    <property type="match status" value="1"/>
</dbReference>
<feature type="signal peptide" evidence="1">
    <location>
        <begin position="1"/>
        <end position="24"/>
    </location>
</feature>
<gene>
    <name evidence="2" type="ORF">FA045_12365</name>
</gene>
<dbReference type="InterPro" id="IPR027829">
    <property type="entry name" value="DUF4625"/>
</dbReference>
<evidence type="ECO:0000313" key="3">
    <source>
        <dbReference type="Proteomes" id="UP000310477"/>
    </source>
</evidence>
<comment type="caution">
    <text evidence="2">The sequence shown here is derived from an EMBL/GenBank/DDBJ whole genome shotgun (WGS) entry which is preliminary data.</text>
</comment>
<protein>
    <submittedName>
        <fullName evidence="2">DUF4625 domain-containing protein</fullName>
    </submittedName>
</protein>
<feature type="chain" id="PRO_5020322090" evidence="1">
    <location>
        <begin position="25"/>
        <end position="245"/>
    </location>
</feature>
<keyword evidence="1" id="KW-0732">Signal</keyword>
<accession>A0A4U1C882</accession>
<organism evidence="2 3">
    <name type="scientific">Pedobacter cryotolerans</name>
    <dbReference type="NCBI Taxonomy" id="2571270"/>
    <lineage>
        <taxon>Bacteria</taxon>
        <taxon>Pseudomonadati</taxon>
        <taxon>Bacteroidota</taxon>
        <taxon>Sphingobacteriia</taxon>
        <taxon>Sphingobacteriales</taxon>
        <taxon>Sphingobacteriaceae</taxon>
        <taxon>Pedobacter</taxon>
    </lineage>
</organism>
<proteinExistence type="predicted"/>